<reference evidence="2" key="1">
    <citation type="submission" date="2023-06" db="EMBL/GenBank/DDBJ databases">
        <authorList>
            <person name="Delattre M."/>
        </authorList>
    </citation>
    <scope>NUCLEOTIDE SEQUENCE</scope>
    <source>
        <strain evidence="2">AF72</strain>
    </source>
</reference>
<evidence type="ECO:0000313" key="3">
    <source>
        <dbReference type="Proteomes" id="UP001177023"/>
    </source>
</evidence>
<feature type="signal peptide" evidence="1">
    <location>
        <begin position="1"/>
        <end position="18"/>
    </location>
</feature>
<dbReference type="EMBL" id="CATQJA010002255">
    <property type="protein sequence ID" value="CAJ0570157.1"/>
    <property type="molecule type" value="Genomic_DNA"/>
</dbReference>
<keyword evidence="1" id="KW-0732">Signal</keyword>
<proteinExistence type="predicted"/>
<evidence type="ECO:0000256" key="1">
    <source>
        <dbReference type="SAM" id="SignalP"/>
    </source>
</evidence>
<dbReference type="Proteomes" id="UP001177023">
    <property type="component" value="Unassembled WGS sequence"/>
</dbReference>
<sequence>MLKYCLVVAVLFITAISADDEEKPSALSKFGGTPEDWQGLIDEMEELRREGCARCNEAPQNKKKACFLMLNYIGQFIGKTRQLQDVTEAAEKKSPFDALMEMVNGFKAQKPELEKGCAEDNKTEVCHKLFNKIDDMVRIATEVNEIFNHIQNLTASEKPF</sequence>
<organism evidence="2 3">
    <name type="scientific">Mesorhabditis spiculigera</name>
    <dbReference type="NCBI Taxonomy" id="96644"/>
    <lineage>
        <taxon>Eukaryota</taxon>
        <taxon>Metazoa</taxon>
        <taxon>Ecdysozoa</taxon>
        <taxon>Nematoda</taxon>
        <taxon>Chromadorea</taxon>
        <taxon>Rhabditida</taxon>
        <taxon>Rhabditina</taxon>
        <taxon>Rhabditomorpha</taxon>
        <taxon>Rhabditoidea</taxon>
        <taxon>Rhabditidae</taxon>
        <taxon>Mesorhabditinae</taxon>
        <taxon>Mesorhabditis</taxon>
    </lineage>
</organism>
<comment type="caution">
    <text evidence="2">The sequence shown here is derived from an EMBL/GenBank/DDBJ whole genome shotgun (WGS) entry which is preliminary data.</text>
</comment>
<evidence type="ECO:0000313" key="2">
    <source>
        <dbReference type="EMBL" id="CAJ0570157.1"/>
    </source>
</evidence>
<keyword evidence="3" id="KW-1185">Reference proteome</keyword>
<name>A0AA36CJE0_9BILA</name>
<dbReference type="AlphaFoldDB" id="A0AA36CJE0"/>
<feature type="chain" id="PRO_5041207330" evidence="1">
    <location>
        <begin position="19"/>
        <end position="160"/>
    </location>
</feature>
<protein>
    <submittedName>
        <fullName evidence="2">Uncharacterized protein</fullName>
    </submittedName>
</protein>
<feature type="non-terminal residue" evidence="2">
    <location>
        <position position="1"/>
    </location>
</feature>
<gene>
    <name evidence="2" type="ORF">MSPICULIGERA_LOCUS8603</name>
</gene>
<accession>A0AA36CJE0</accession>